<accession>A0A8S9U154</accession>
<evidence type="ECO:0000256" key="1">
    <source>
        <dbReference type="SAM" id="MobiDB-lite"/>
    </source>
</evidence>
<evidence type="ECO:0000313" key="4">
    <source>
        <dbReference type="Proteomes" id="UP000704712"/>
    </source>
</evidence>
<proteinExistence type="predicted"/>
<feature type="compositionally biased region" description="Basic and acidic residues" evidence="1">
    <location>
        <begin position="110"/>
        <end position="121"/>
    </location>
</feature>
<protein>
    <submittedName>
        <fullName evidence="2">Uncharacterized protein</fullName>
    </submittedName>
</protein>
<evidence type="ECO:0000313" key="2">
    <source>
        <dbReference type="EMBL" id="KAF4134656.1"/>
    </source>
</evidence>
<dbReference type="EMBL" id="JAACNO010000760">
    <property type="protein sequence ID" value="KAF4145137.1"/>
    <property type="molecule type" value="Genomic_DNA"/>
</dbReference>
<dbReference type="EMBL" id="JAACNO010002257">
    <property type="protein sequence ID" value="KAF4134656.1"/>
    <property type="molecule type" value="Genomic_DNA"/>
</dbReference>
<feature type="non-terminal residue" evidence="2">
    <location>
        <position position="1"/>
    </location>
</feature>
<feature type="region of interest" description="Disordered" evidence="1">
    <location>
        <begin position="86"/>
        <end position="124"/>
    </location>
</feature>
<sequence>SDVNTHVMDYFHLCIIKVKANALTVLLLEKDGTKNKKQGFAQLPAWRTEATSEEQHRLSLSIAKTSVSVCSEKVLEIGHEDKAISKNKRRPQMLESEPQMATRPPKRSRIAKEKQKLHDSQSHSLQWTPFWTSSETARPGPKHGCWTCGSQHIQADRPETPKKMRPQHAKRNLGGTVNSGDCVLAIYCANSGAETSRISSGTLGKNDERGVTCEVKTLANPIECKLPGGKKMWASGTTMLKRFVTTAADPLNLLGIDVERQLEVLALPSRNSGDDDEDASRVSGDDNDAEAIILAAKTLIQRVIDEGFPDDKVERRRTIWGELLLVMPPLPMPCWSTWDGFTRTRPAVGFVLFYQFANVAVMTFIRRWTINP</sequence>
<dbReference type="AlphaFoldDB" id="A0A8S9U154"/>
<name>A0A8S9U154_PHYIN</name>
<organism evidence="2 4">
    <name type="scientific">Phytophthora infestans</name>
    <name type="common">Potato late blight agent</name>
    <name type="synonym">Botrytis infestans</name>
    <dbReference type="NCBI Taxonomy" id="4787"/>
    <lineage>
        <taxon>Eukaryota</taxon>
        <taxon>Sar</taxon>
        <taxon>Stramenopiles</taxon>
        <taxon>Oomycota</taxon>
        <taxon>Peronosporomycetes</taxon>
        <taxon>Peronosporales</taxon>
        <taxon>Peronosporaceae</taxon>
        <taxon>Phytophthora</taxon>
    </lineage>
</organism>
<dbReference type="Proteomes" id="UP000704712">
    <property type="component" value="Unassembled WGS sequence"/>
</dbReference>
<comment type="caution">
    <text evidence="2">The sequence shown here is derived from an EMBL/GenBank/DDBJ whole genome shotgun (WGS) entry which is preliminary data.</text>
</comment>
<reference evidence="2" key="1">
    <citation type="submission" date="2020-03" db="EMBL/GenBank/DDBJ databases">
        <title>Hybrid Assembly of Korean Phytophthora infestans isolates.</title>
        <authorList>
            <person name="Prokchorchik M."/>
            <person name="Lee Y."/>
            <person name="Seo J."/>
            <person name="Cho J.-H."/>
            <person name="Park Y.-E."/>
            <person name="Jang D.-C."/>
            <person name="Im J.-S."/>
            <person name="Choi J.-G."/>
            <person name="Park H.-J."/>
            <person name="Lee G.-B."/>
            <person name="Lee Y.-G."/>
            <person name="Hong S.-Y."/>
            <person name="Cho K."/>
            <person name="Sohn K.H."/>
        </authorList>
    </citation>
    <scope>NUCLEOTIDE SEQUENCE</scope>
    <source>
        <strain evidence="2">KR_2_A2</strain>
    </source>
</reference>
<evidence type="ECO:0000313" key="3">
    <source>
        <dbReference type="EMBL" id="KAF4145137.1"/>
    </source>
</evidence>
<gene>
    <name evidence="3" type="ORF">GN958_ATG05677</name>
    <name evidence="2" type="ORF">GN958_ATG16128</name>
</gene>